<reference evidence="3" key="1">
    <citation type="submission" date="2022-11" db="UniProtKB">
        <authorList>
            <consortium name="WormBaseParasite"/>
        </authorList>
    </citation>
    <scope>IDENTIFICATION</scope>
</reference>
<feature type="chain" id="PRO_5037640567" evidence="1">
    <location>
        <begin position="23"/>
        <end position="67"/>
    </location>
</feature>
<keyword evidence="2" id="KW-1185">Reference proteome</keyword>
<name>A0A915I4W8_ROMCU</name>
<feature type="signal peptide" evidence="1">
    <location>
        <begin position="1"/>
        <end position="22"/>
    </location>
</feature>
<dbReference type="WBParaSite" id="nRc.2.0.1.t08434-RA">
    <property type="protein sequence ID" value="nRc.2.0.1.t08434-RA"/>
    <property type="gene ID" value="nRc.2.0.1.g08434"/>
</dbReference>
<accession>A0A915I4W8</accession>
<dbReference type="AlphaFoldDB" id="A0A915I4W8"/>
<evidence type="ECO:0000313" key="3">
    <source>
        <dbReference type="WBParaSite" id="nRc.2.0.1.t08434-RA"/>
    </source>
</evidence>
<sequence length="67" mass="7430">MSKLPLFVVLLATANFDVGITAEVWPDEIRVSAIFSITTDKLYLVALRKAVEDLKGALVVPMHVKFK</sequence>
<keyword evidence="1" id="KW-0732">Signal</keyword>
<proteinExistence type="predicted"/>
<evidence type="ECO:0000256" key="1">
    <source>
        <dbReference type="SAM" id="SignalP"/>
    </source>
</evidence>
<dbReference type="Proteomes" id="UP000887565">
    <property type="component" value="Unplaced"/>
</dbReference>
<evidence type="ECO:0000313" key="2">
    <source>
        <dbReference type="Proteomes" id="UP000887565"/>
    </source>
</evidence>
<organism evidence="2 3">
    <name type="scientific">Romanomermis culicivorax</name>
    <name type="common">Nematode worm</name>
    <dbReference type="NCBI Taxonomy" id="13658"/>
    <lineage>
        <taxon>Eukaryota</taxon>
        <taxon>Metazoa</taxon>
        <taxon>Ecdysozoa</taxon>
        <taxon>Nematoda</taxon>
        <taxon>Enoplea</taxon>
        <taxon>Dorylaimia</taxon>
        <taxon>Mermithida</taxon>
        <taxon>Mermithoidea</taxon>
        <taxon>Mermithidae</taxon>
        <taxon>Romanomermis</taxon>
    </lineage>
</organism>
<protein>
    <submittedName>
        <fullName evidence="3">Uncharacterized protein</fullName>
    </submittedName>
</protein>